<organism evidence="2 3">
    <name type="scientific">Paucilactobacillus vaccinostercus DSM 20634</name>
    <dbReference type="NCBI Taxonomy" id="1423813"/>
    <lineage>
        <taxon>Bacteria</taxon>
        <taxon>Bacillati</taxon>
        <taxon>Bacillota</taxon>
        <taxon>Bacilli</taxon>
        <taxon>Lactobacillales</taxon>
        <taxon>Lactobacillaceae</taxon>
        <taxon>Paucilactobacillus</taxon>
    </lineage>
</organism>
<gene>
    <name evidence="2" type="ORF">FC26_GL000107</name>
</gene>
<reference evidence="2 3" key="1">
    <citation type="journal article" date="2015" name="Genome Announc.">
        <title>Expanding the biotechnology potential of lactobacilli through comparative genomics of 213 strains and associated genera.</title>
        <authorList>
            <person name="Sun Z."/>
            <person name="Harris H.M."/>
            <person name="McCann A."/>
            <person name="Guo C."/>
            <person name="Argimon S."/>
            <person name="Zhang W."/>
            <person name="Yang X."/>
            <person name="Jeffery I.B."/>
            <person name="Cooney J.C."/>
            <person name="Kagawa T.F."/>
            <person name="Liu W."/>
            <person name="Song Y."/>
            <person name="Salvetti E."/>
            <person name="Wrobel A."/>
            <person name="Rasinkangas P."/>
            <person name="Parkhill J."/>
            <person name="Rea M.C."/>
            <person name="O'Sullivan O."/>
            <person name="Ritari J."/>
            <person name="Douillard F.P."/>
            <person name="Paul Ross R."/>
            <person name="Yang R."/>
            <person name="Briner A.E."/>
            <person name="Felis G.E."/>
            <person name="de Vos W.M."/>
            <person name="Barrangou R."/>
            <person name="Klaenhammer T.R."/>
            <person name="Caufield P.W."/>
            <person name="Cui Y."/>
            <person name="Zhang H."/>
            <person name="O'Toole P.W."/>
        </authorList>
    </citation>
    <scope>NUCLEOTIDE SEQUENCE [LARGE SCALE GENOMIC DNA]</scope>
    <source>
        <strain evidence="2 3">DSM 20634</strain>
    </source>
</reference>
<sequence length="201" mass="23597">MDIKALITNLKELSQMNDDQIQRAFHYLTTDDHEKIIYGVLKKLGVNRHEEYFDDLVTEGKIAFVNGYCQAEAALLDDPYQLNGRLFKHVEHRTIDYLRRQTRQQSHNEFSLDNEAVTEDIRAAKLGQSFITQDSTDQLIQMEEFHELYEQSPEGERRYLMEHLINHLSLREIALKYDISPAAVSKAKRSSINRARRLFRP</sequence>
<dbReference type="NCBIfam" id="TIGR02937">
    <property type="entry name" value="sigma70-ECF"/>
    <property type="match status" value="1"/>
</dbReference>
<comment type="caution">
    <text evidence="2">The sequence shown here is derived from an EMBL/GenBank/DDBJ whole genome shotgun (WGS) entry which is preliminary data.</text>
</comment>
<dbReference type="SUPFAM" id="SSF88659">
    <property type="entry name" value="Sigma3 and sigma4 domains of RNA polymerase sigma factors"/>
    <property type="match status" value="1"/>
</dbReference>
<dbReference type="AlphaFoldDB" id="A0A0R2A3G6"/>
<dbReference type="EMBL" id="AYYY01000055">
    <property type="protein sequence ID" value="KRM60981.1"/>
    <property type="molecule type" value="Genomic_DNA"/>
</dbReference>
<proteinExistence type="predicted"/>
<evidence type="ECO:0000313" key="3">
    <source>
        <dbReference type="Proteomes" id="UP000051733"/>
    </source>
</evidence>
<dbReference type="InterPro" id="IPR013324">
    <property type="entry name" value="RNA_pol_sigma_r3/r4-like"/>
</dbReference>
<dbReference type="STRING" id="1423813.FC26_GL000107"/>
<dbReference type="InterPro" id="IPR053812">
    <property type="entry name" value="HTH_Sigma70_ECF-like"/>
</dbReference>
<dbReference type="Proteomes" id="UP000051733">
    <property type="component" value="Unassembled WGS sequence"/>
</dbReference>
<dbReference type="PATRIC" id="fig|1423813.3.peg.111"/>
<name>A0A0R2A3G6_9LACO</name>
<dbReference type="InterPro" id="IPR014284">
    <property type="entry name" value="RNA_pol_sigma-70_dom"/>
</dbReference>
<dbReference type="GO" id="GO:0003700">
    <property type="term" value="F:DNA-binding transcription factor activity"/>
    <property type="evidence" value="ECO:0007669"/>
    <property type="project" value="InterPro"/>
</dbReference>
<protein>
    <recommendedName>
        <fullName evidence="1">RNA polymerase sigma-70 ECF-like HTH domain-containing protein</fullName>
    </recommendedName>
</protein>
<dbReference type="Pfam" id="PF07638">
    <property type="entry name" value="Sigma70_ECF"/>
    <property type="match status" value="1"/>
</dbReference>
<keyword evidence="3" id="KW-1185">Reference proteome</keyword>
<feature type="domain" description="RNA polymerase sigma-70 ECF-like HTH" evidence="1">
    <location>
        <begin position="43"/>
        <end position="187"/>
    </location>
</feature>
<evidence type="ECO:0000313" key="2">
    <source>
        <dbReference type="EMBL" id="KRM60981.1"/>
    </source>
</evidence>
<dbReference type="GO" id="GO:0006352">
    <property type="term" value="P:DNA-templated transcription initiation"/>
    <property type="evidence" value="ECO:0007669"/>
    <property type="project" value="InterPro"/>
</dbReference>
<evidence type="ECO:0000259" key="1">
    <source>
        <dbReference type="Pfam" id="PF07638"/>
    </source>
</evidence>
<accession>A0A0R2A3G6</accession>